<dbReference type="Proteomes" id="UP001586593">
    <property type="component" value="Unassembled WGS sequence"/>
</dbReference>
<name>A0ABR3VSX5_9PEZI</name>
<dbReference type="Pfam" id="PF00441">
    <property type="entry name" value="Acyl-CoA_dh_1"/>
    <property type="match status" value="1"/>
</dbReference>
<accession>A0ABR3VSX5</accession>
<proteinExistence type="predicted"/>
<comment type="caution">
    <text evidence="3">The sequence shown here is derived from an EMBL/GenBank/DDBJ whole genome shotgun (WGS) entry which is preliminary data.</text>
</comment>
<dbReference type="Gene3D" id="1.20.140.10">
    <property type="entry name" value="Butyryl-CoA Dehydrogenase, subunit A, domain 3"/>
    <property type="match status" value="1"/>
</dbReference>
<feature type="domain" description="Acyl-CoA dehydrogenase/oxidase C-terminal" evidence="2">
    <location>
        <begin position="2"/>
        <end position="141"/>
    </location>
</feature>
<protein>
    <recommendedName>
        <fullName evidence="2">Acyl-CoA dehydrogenase/oxidase C-terminal domain-containing protein</fullName>
    </recommendedName>
</protein>
<organism evidence="3 4">
    <name type="scientific">Phialemonium thermophilum</name>
    <dbReference type="NCBI Taxonomy" id="223376"/>
    <lineage>
        <taxon>Eukaryota</taxon>
        <taxon>Fungi</taxon>
        <taxon>Dikarya</taxon>
        <taxon>Ascomycota</taxon>
        <taxon>Pezizomycotina</taxon>
        <taxon>Sordariomycetes</taxon>
        <taxon>Sordariomycetidae</taxon>
        <taxon>Cephalothecales</taxon>
        <taxon>Cephalothecaceae</taxon>
        <taxon>Phialemonium</taxon>
    </lineage>
</organism>
<evidence type="ECO:0000313" key="3">
    <source>
        <dbReference type="EMBL" id="KAL1844772.1"/>
    </source>
</evidence>
<dbReference type="InterPro" id="IPR036250">
    <property type="entry name" value="AcylCo_DH-like_C"/>
</dbReference>
<dbReference type="InterPro" id="IPR009075">
    <property type="entry name" value="AcylCo_DH/oxidase_C"/>
</dbReference>
<dbReference type="SUPFAM" id="SSF47203">
    <property type="entry name" value="Acyl-CoA dehydrogenase C-terminal domain-like"/>
    <property type="match status" value="1"/>
</dbReference>
<dbReference type="PANTHER" id="PTHR43884">
    <property type="entry name" value="ACYL-COA DEHYDROGENASE"/>
    <property type="match status" value="1"/>
</dbReference>
<evidence type="ECO:0000259" key="2">
    <source>
        <dbReference type="Pfam" id="PF00441"/>
    </source>
</evidence>
<dbReference type="PANTHER" id="PTHR43884:SF12">
    <property type="entry name" value="ISOVALERYL-COA DEHYDROGENASE, MITOCHONDRIAL-RELATED"/>
    <property type="match status" value="1"/>
</dbReference>
<keyword evidence="4" id="KW-1185">Reference proteome</keyword>
<sequence length="157" mass="16870">MATAIQRAAFDAALDFARRDVRGGALPIVHHQSPADLLIDVKMRTETSRLLTWKAMHYLENGPVAAGDDEGAALARLELALAAKVYTTDAAVQSVLDAMKVVGMRSYNAEDMPFARLLNDAACLPLFDGGNVGVRRRQIQKIFAGAGYEPWAASLGA</sequence>
<gene>
    <name evidence="3" type="ORF">VTK73DRAFT_1820</name>
</gene>
<reference evidence="3 4" key="1">
    <citation type="journal article" date="2024" name="Commun. Biol.">
        <title>Comparative genomic analysis of thermophilic fungi reveals convergent evolutionary adaptations and gene losses.</title>
        <authorList>
            <person name="Steindorff A.S."/>
            <person name="Aguilar-Pontes M.V."/>
            <person name="Robinson A.J."/>
            <person name="Andreopoulos B."/>
            <person name="LaButti K."/>
            <person name="Kuo A."/>
            <person name="Mondo S."/>
            <person name="Riley R."/>
            <person name="Otillar R."/>
            <person name="Haridas S."/>
            <person name="Lipzen A."/>
            <person name="Grimwood J."/>
            <person name="Schmutz J."/>
            <person name="Clum A."/>
            <person name="Reid I.D."/>
            <person name="Moisan M.C."/>
            <person name="Butler G."/>
            <person name="Nguyen T.T.M."/>
            <person name="Dewar K."/>
            <person name="Conant G."/>
            <person name="Drula E."/>
            <person name="Henrissat B."/>
            <person name="Hansel C."/>
            <person name="Singer S."/>
            <person name="Hutchinson M.I."/>
            <person name="de Vries R.P."/>
            <person name="Natvig D.O."/>
            <person name="Powell A.J."/>
            <person name="Tsang A."/>
            <person name="Grigoriev I.V."/>
        </authorList>
    </citation>
    <scope>NUCLEOTIDE SEQUENCE [LARGE SCALE GENOMIC DNA]</scope>
    <source>
        <strain evidence="3 4">ATCC 24622</strain>
    </source>
</reference>
<dbReference type="EMBL" id="JAZHXJ010001471">
    <property type="protein sequence ID" value="KAL1844772.1"/>
    <property type="molecule type" value="Genomic_DNA"/>
</dbReference>
<keyword evidence="1" id="KW-0285">Flavoprotein</keyword>
<evidence type="ECO:0000313" key="4">
    <source>
        <dbReference type="Proteomes" id="UP001586593"/>
    </source>
</evidence>
<evidence type="ECO:0000256" key="1">
    <source>
        <dbReference type="ARBA" id="ARBA00022630"/>
    </source>
</evidence>